<dbReference type="EMBL" id="JAEUBG010001788">
    <property type="protein sequence ID" value="KAH3685803.1"/>
    <property type="molecule type" value="Genomic_DNA"/>
</dbReference>
<keyword evidence="3" id="KW-1185">Reference proteome</keyword>
<feature type="region of interest" description="Disordered" evidence="1">
    <location>
        <begin position="1"/>
        <end position="36"/>
    </location>
</feature>
<evidence type="ECO:0000256" key="1">
    <source>
        <dbReference type="SAM" id="MobiDB-lite"/>
    </source>
</evidence>
<evidence type="ECO:0000313" key="2">
    <source>
        <dbReference type="EMBL" id="KAH3685803.1"/>
    </source>
</evidence>
<comment type="caution">
    <text evidence="2">The sequence shown here is derived from an EMBL/GenBank/DDBJ whole genome shotgun (WGS) entry which is preliminary data.</text>
</comment>
<reference evidence="2" key="1">
    <citation type="journal article" date="2021" name="Open Biol.">
        <title>Shared evolutionary footprints suggest mitochondrial oxidative damage underlies multiple complex I losses in fungi.</title>
        <authorList>
            <person name="Schikora-Tamarit M.A."/>
            <person name="Marcet-Houben M."/>
            <person name="Nosek J."/>
            <person name="Gabaldon T."/>
        </authorList>
    </citation>
    <scope>NUCLEOTIDE SEQUENCE</scope>
    <source>
        <strain evidence="2">CBS2887</strain>
    </source>
</reference>
<name>A0A9P8TN75_WICPI</name>
<gene>
    <name evidence="2" type="ORF">WICPIJ_003224</name>
</gene>
<sequence>PASPDSPDSPAESVKSEDQPKQTDEKINIPLPDAGYSPVDRMMELGDGEDNTELLAAQETERTTVLEQQLQDRPLAKLQENLDKI</sequence>
<dbReference type="AlphaFoldDB" id="A0A9P8TN75"/>
<proteinExistence type="predicted"/>
<accession>A0A9P8TN75</accession>
<protein>
    <submittedName>
        <fullName evidence="2">Uncharacterized protein</fullName>
    </submittedName>
</protein>
<reference evidence="2" key="2">
    <citation type="submission" date="2021-01" db="EMBL/GenBank/DDBJ databases">
        <authorList>
            <person name="Schikora-Tamarit M.A."/>
        </authorList>
    </citation>
    <scope>NUCLEOTIDE SEQUENCE</scope>
    <source>
        <strain evidence="2">CBS2887</strain>
    </source>
</reference>
<feature type="compositionally biased region" description="Basic and acidic residues" evidence="1">
    <location>
        <begin position="14"/>
        <end position="27"/>
    </location>
</feature>
<feature type="non-terminal residue" evidence="2">
    <location>
        <position position="1"/>
    </location>
</feature>
<feature type="non-terminal residue" evidence="2">
    <location>
        <position position="85"/>
    </location>
</feature>
<organism evidence="2 3">
    <name type="scientific">Wickerhamomyces pijperi</name>
    <name type="common">Yeast</name>
    <name type="synonym">Pichia pijperi</name>
    <dbReference type="NCBI Taxonomy" id="599730"/>
    <lineage>
        <taxon>Eukaryota</taxon>
        <taxon>Fungi</taxon>
        <taxon>Dikarya</taxon>
        <taxon>Ascomycota</taxon>
        <taxon>Saccharomycotina</taxon>
        <taxon>Saccharomycetes</taxon>
        <taxon>Phaffomycetales</taxon>
        <taxon>Wickerhamomycetaceae</taxon>
        <taxon>Wickerhamomyces</taxon>
    </lineage>
</organism>
<dbReference type="Proteomes" id="UP000774326">
    <property type="component" value="Unassembled WGS sequence"/>
</dbReference>
<evidence type="ECO:0000313" key="3">
    <source>
        <dbReference type="Proteomes" id="UP000774326"/>
    </source>
</evidence>
<feature type="compositionally biased region" description="Low complexity" evidence="1">
    <location>
        <begin position="1"/>
        <end position="13"/>
    </location>
</feature>